<gene>
    <name evidence="4" type="ORF">J2S01_002038</name>
</gene>
<dbReference type="PROSITE" id="PS01124">
    <property type="entry name" value="HTH_ARAC_FAMILY_2"/>
    <property type="match status" value="1"/>
</dbReference>
<dbReference type="Pfam" id="PF06719">
    <property type="entry name" value="AraC_N"/>
    <property type="match status" value="1"/>
</dbReference>
<dbReference type="InterPro" id="IPR018060">
    <property type="entry name" value="HTH_AraC"/>
</dbReference>
<dbReference type="SUPFAM" id="SSF46689">
    <property type="entry name" value="Homeodomain-like"/>
    <property type="match status" value="2"/>
</dbReference>
<evidence type="ECO:0000313" key="5">
    <source>
        <dbReference type="Proteomes" id="UP001239167"/>
    </source>
</evidence>
<reference evidence="4 5" key="1">
    <citation type="submission" date="2023-07" db="EMBL/GenBank/DDBJ databases">
        <title>Genomic Encyclopedia of Type Strains, Phase IV (KMG-IV): sequencing the most valuable type-strain genomes for metagenomic binning, comparative biology and taxonomic classification.</title>
        <authorList>
            <person name="Goeker M."/>
        </authorList>
    </citation>
    <scope>NUCLEOTIDE SEQUENCE [LARGE SCALE GENOMIC DNA]</scope>
    <source>
        <strain evidence="4 5">DSM 16980</strain>
    </source>
</reference>
<dbReference type="PANTHER" id="PTHR43436">
    <property type="entry name" value="ARAC-FAMILY TRANSCRIPTIONAL REGULATOR"/>
    <property type="match status" value="1"/>
</dbReference>
<dbReference type="InterPro" id="IPR009594">
    <property type="entry name" value="Tscrpt_reg_HTH_AraC_N"/>
</dbReference>
<comment type="caution">
    <text evidence="4">The sequence shown here is derived from an EMBL/GenBank/DDBJ whole genome shotgun (WGS) entry which is preliminary data.</text>
</comment>
<dbReference type="EMBL" id="JAUSUE010000014">
    <property type="protein sequence ID" value="MDQ0204310.1"/>
    <property type="molecule type" value="Genomic_DNA"/>
</dbReference>
<evidence type="ECO:0000259" key="3">
    <source>
        <dbReference type="PROSITE" id="PS01124"/>
    </source>
</evidence>
<dbReference type="Pfam" id="PF12833">
    <property type="entry name" value="HTH_18"/>
    <property type="match status" value="1"/>
</dbReference>
<name>A0ABT9Y8Y8_9FIRM</name>
<proteinExistence type="predicted"/>
<protein>
    <submittedName>
        <fullName evidence="4">AraC-like DNA-binding protein</fullName>
    </submittedName>
</protein>
<dbReference type="Gene3D" id="1.10.10.60">
    <property type="entry name" value="Homeodomain-like"/>
    <property type="match status" value="2"/>
</dbReference>
<accession>A0ABT9Y8Y8</accession>
<dbReference type="InterPro" id="IPR009057">
    <property type="entry name" value="Homeodomain-like_sf"/>
</dbReference>
<dbReference type="SMART" id="SM00342">
    <property type="entry name" value="HTH_ARAC"/>
    <property type="match status" value="1"/>
</dbReference>
<evidence type="ECO:0000313" key="4">
    <source>
        <dbReference type="EMBL" id="MDQ0204310.1"/>
    </source>
</evidence>
<sequence>MPGFITLPSTKDIITKQQELARLIKYFSGSDGDHETKISSLHLICDSNIAVPICHIQKPSLCIVAQGEKIVMLGSESYRYGISDYLAVSVGVPITGRVIMASRECPYLAIRLDLDPNLILDIIKGSDLLPNKIKRSGRSLFLRKMPFSLLNAVVRLVQLLDSPKDISILAPLIIREILYRILCDEQEDALKLIALADSNFSRIAAVTEYIKNNYDKNLRIDDMAVIANMSSASLHRHFKDVTAMTPLQYQKQIRLQEARRLLLSESSEAATVAYQVGYDSPSQFSREYLRMFGLPPIGDIKRLRLNLAQNT</sequence>
<feature type="domain" description="HTH araC/xylS-type" evidence="3">
    <location>
        <begin position="204"/>
        <end position="302"/>
    </location>
</feature>
<dbReference type="RefSeq" id="WP_307224573.1">
    <property type="nucleotide sequence ID" value="NZ_CP116940.1"/>
</dbReference>
<evidence type="ECO:0000256" key="2">
    <source>
        <dbReference type="ARBA" id="ARBA00023163"/>
    </source>
</evidence>
<keyword evidence="2" id="KW-0804">Transcription</keyword>
<dbReference type="PANTHER" id="PTHR43436:SF1">
    <property type="entry name" value="TRANSCRIPTIONAL REGULATORY PROTEIN"/>
    <property type="match status" value="1"/>
</dbReference>
<keyword evidence="5" id="KW-1185">Reference proteome</keyword>
<dbReference type="Proteomes" id="UP001239167">
    <property type="component" value="Unassembled WGS sequence"/>
</dbReference>
<organism evidence="4 5">
    <name type="scientific">Pectinatus haikarae</name>
    <dbReference type="NCBI Taxonomy" id="349096"/>
    <lineage>
        <taxon>Bacteria</taxon>
        <taxon>Bacillati</taxon>
        <taxon>Bacillota</taxon>
        <taxon>Negativicutes</taxon>
        <taxon>Selenomonadales</taxon>
        <taxon>Selenomonadaceae</taxon>
        <taxon>Pectinatus</taxon>
    </lineage>
</organism>
<evidence type="ECO:0000256" key="1">
    <source>
        <dbReference type="ARBA" id="ARBA00023015"/>
    </source>
</evidence>
<keyword evidence="1" id="KW-0805">Transcription regulation</keyword>